<comment type="similarity">
    <text evidence="4">Belongs to the IL-1 family.</text>
</comment>
<evidence type="ECO:0000313" key="15">
    <source>
        <dbReference type="Proteomes" id="UP000261620"/>
    </source>
</evidence>
<keyword evidence="11" id="KW-0458">Lysosome</keyword>
<dbReference type="InterPro" id="IPR008996">
    <property type="entry name" value="IL1/FGF"/>
</dbReference>
<evidence type="ECO:0000256" key="5">
    <source>
        <dbReference type="ARBA" id="ARBA00014702"/>
    </source>
</evidence>
<evidence type="ECO:0000256" key="10">
    <source>
        <dbReference type="ARBA" id="ARBA00023198"/>
    </source>
</evidence>
<keyword evidence="9" id="KW-0666">Pyrogen</keyword>
<protein>
    <recommendedName>
        <fullName evidence="5">Interleukin-1 beta</fullName>
    </recommendedName>
</protein>
<evidence type="ECO:0000256" key="3">
    <source>
        <dbReference type="ARBA" id="ARBA00004550"/>
    </source>
</evidence>
<organism evidence="14 15">
    <name type="scientific">Mola mola</name>
    <name type="common">Ocean sunfish</name>
    <name type="synonym">Tetraodon mola</name>
    <dbReference type="NCBI Taxonomy" id="94237"/>
    <lineage>
        <taxon>Eukaryota</taxon>
        <taxon>Metazoa</taxon>
        <taxon>Chordata</taxon>
        <taxon>Craniata</taxon>
        <taxon>Vertebrata</taxon>
        <taxon>Euteleostomi</taxon>
        <taxon>Actinopterygii</taxon>
        <taxon>Neopterygii</taxon>
        <taxon>Teleostei</taxon>
        <taxon>Neoteleostei</taxon>
        <taxon>Acanthomorphata</taxon>
        <taxon>Eupercaria</taxon>
        <taxon>Tetraodontiformes</taxon>
        <taxon>Molidae</taxon>
        <taxon>Mola</taxon>
    </lineage>
</organism>
<comment type="subcellular location">
    <subcellularLocation>
        <location evidence="2">Cytoplasm</location>
        <location evidence="2">Cytosol</location>
    </subcellularLocation>
    <subcellularLocation>
        <location evidence="1">Lysosome</location>
    </subcellularLocation>
    <subcellularLocation>
        <location evidence="3">Secreted</location>
        <location evidence="3">Extracellular exosome</location>
    </subcellularLocation>
</comment>
<dbReference type="Ensembl" id="ENSMMOT00000024876.1">
    <property type="protein sequence ID" value="ENSMMOP00000024465.1"/>
    <property type="gene ID" value="ENSMMOG00000018615.1"/>
</dbReference>
<evidence type="ECO:0000313" key="14">
    <source>
        <dbReference type="Ensembl" id="ENSMMOP00000024465.1"/>
    </source>
</evidence>
<dbReference type="GO" id="GO:0005615">
    <property type="term" value="C:extracellular space"/>
    <property type="evidence" value="ECO:0007669"/>
    <property type="project" value="UniProtKB-KW"/>
</dbReference>
<dbReference type="GO" id="GO:0019221">
    <property type="term" value="P:cytokine-mediated signaling pathway"/>
    <property type="evidence" value="ECO:0007669"/>
    <property type="project" value="TreeGrafter"/>
</dbReference>
<evidence type="ECO:0000256" key="2">
    <source>
        <dbReference type="ARBA" id="ARBA00004514"/>
    </source>
</evidence>
<dbReference type="PANTHER" id="PTHR10078:SF30">
    <property type="entry name" value="INTERLEUKIN-1 BETA"/>
    <property type="match status" value="1"/>
</dbReference>
<evidence type="ECO:0000256" key="11">
    <source>
        <dbReference type="ARBA" id="ARBA00023228"/>
    </source>
</evidence>
<dbReference type="GO" id="GO:0071222">
    <property type="term" value="P:cellular response to lipopolysaccharide"/>
    <property type="evidence" value="ECO:0007669"/>
    <property type="project" value="TreeGrafter"/>
</dbReference>
<evidence type="ECO:0000256" key="12">
    <source>
        <dbReference type="ARBA" id="ARBA00023246"/>
    </source>
</evidence>
<reference evidence="14" key="1">
    <citation type="submission" date="2025-08" db="UniProtKB">
        <authorList>
            <consortium name="Ensembl"/>
        </authorList>
    </citation>
    <scope>IDENTIFICATION</scope>
</reference>
<sequence>MGEIETKQEEKEHTAQAFPAEDNLYPFSKESMLLSFSMMMRRNKDLEENGVEQEGAGREDTGMEKDVCKDENENGGEYVIVSMKKTKISMLRSRGCKEGFCCSLCQVSRGSESFRLEKPLNVAIEHVASRQYLRGLCSQETLYASPNPEKMTVYLYKSNNTEGNFRGMPVVLNFSETNCFLRCCKKEEKVLLQVETCEKQRLQQISKSDDSALSFVFYMKADRLKHRKFESALHLGWFIQIVNTDSVKMATLDQQDHTFFFIFRSQSV</sequence>
<dbReference type="GO" id="GO:0005764">
    <property type="term" value="C:lysosome"/>
    <property type="evidence" value="ECO:0007669"/>
    <property type="project" value="UniProtKB-SubCell"/>
</dbReference>
<dbReference type="CDD" id="cd00100">
    <property type="entry name" value="beta-trefoil_IL1"/>
    <property type="match status" value="1"/>
</dbReference>
<dbReference type="GO" id="GO:0006955">
    <property type="term" value="P:immune response"/>
    <property type="evidence" value="ECO:0007669"/>
    <property type="project" value="InterPro"/>
</dbReference>
<evidence type="ECO:0000256" key="9">
    <source>
        <dbReference type="ARBA" id="ARBA00022620"/>
    </source>
</evidence>
<name>A0A3Q3X882_MOLML</name>
<dbReference type="GO" id="GO:0010628">
    <property type="term" value="P:positive regulation of gene expression"/>
    <property type="evidence" value="ECO:0007669"/>
    <property type="project" value="TreeGrafter"/>
</dbReference>
<keyword evidence="15" id="KW-1185">Reference proteome</keyword>
<feature type="compositionally biased region" description="Basic and acidic residues" evidence="13">
    <location>
        <begin position="55"/>
        <end position="70"/>
    </location>
</feature>
<keyword evidence="12" id="KW-0497">Mitogen</keyword>
<dbReference type="Proteomes" id="UP000261620">
    <property type="component" value="Unplaced"/>
</dbReference>
<dbReference type="AlphaFoldDB" id="A0A3Q3X882"/>
<dbReference type="SMART" id="SM00125">
    <property type="entry name" value="IL1"/>
    <property type="match status" value="1"/>
</dbReference>
<dbReference type="PANTHER" id="PTHR10078">
    <property type="entry name" value="INTERLEUKIN-1 FAMILY MEMBER"/>
    <property type="match status" value="1"/>
</dbReference>
<keyword evidence="10" id="KW-0395">Inflammatory response</keyword>
<feature type="region of interest" description="Disordered" evidence="13">
    <location>
        <begin position="47"/>
        <end position="70"/>
    </location>
</feature>
<evidence type="ECO:0000256" key="1">
    <source>
        <dbReference type="ARBA" id="ARBA00004371"/>
    </source>
</evidence>
<keyword evidence="6" id="KW-0963">Cytoplasm</keyword>
<dbReference type="Pfam" id="PF00340">
    <property type="entry name" value="IL1"/>
    <property type="match status" value="1"/>
</dbReference>
<dbReference type="SUPFAM" id="SSF50353">
    <property type="entry name" value="Cytokine"/>
    <property type="match status" value="1"/>
</dbReference>
<proteinExistence type="inferred from homology"/>
<keyword evidence="8" id="KW-0964">Secreted</keyword>
<evidence type="ECO:0000256" key="8">
    <source>
        <dbReference type="ARBA" id="ARBA00022525"/>
    </source>
</evidence>
<dbReference type="GO" id="GO:0005829">
    <property type="term" value="C:cytosol"/>
    <property type="evidence" value="ECO:0007669"/>
    <property type="project" value="UniProtKB-SubCell"/>
</dbReference>
<evidence type="ECO:0000256" key="6">
    <source>
        <dbReference type="ARBA" id="ARBA00022490"/>
    </source>
</evidence>
<evidence type="ECO:0000256" key="7">
    <source>
        <dbReference type="ARBA" id="ARBA00022514"/>
    </source>
</evidence>
<dbReference type="GO" id="GO:0005125">
    <property type="term" value="F:cytokine activity"/>
    <property type="evidence" value="ECO:0007669"/>
    <property type="project" value="UniProtKB-KW"/>
</dbReference>
<evidence type="ECO:0000256" key="4">
    <source>
        <dbReference type="ARBA" id="ARBA00010448"/>
    </source>
</evidence>
<dbReference type="Gene3D" id="2.80.10.50">
    <property type="match status" value="1"/>
</dbReference>
<keyword evidence="7" id="KW-0202">Cytokine</keyword>
<evidence type="ECO:0000256" key="13">
    <source>
        <dbReference type="SAM" id="MobiDB-lite"/>
    </source>
</evidence>
<dbReference type="InterPro" id="IPR000975">
    <property type="entry name" value="IL-1_fam"/>
</dbReference>
<reference evidence="14" key="2">
    <citation type="submission" date="2025-09" db="UniProtKB">
        <authorList>
            <consortium name="Ensembl"/>
        </authorList>
    </citation>
    <scope>IDENTIFICATION</scope>
</reference>
<dbReference type="GO" id="GO:0001660">
    <property type="term" value="P:fever generation"/>
    <property type="evidence" value="ECO:0007669"/>
    <property type="project" value="UniProtKB-KW"/>
</dbReference>
<dbReference type="GO" id="GO:0051781">
    <property type="term" value="P:positive regulation of cell division"/>
    <property type="evidence" value="ECO:0007669"/>
    <property type="project" value="UniProtKB-KW"/>
</dbReference>
<accession>A0A3Q3X882</accession>